<evidence type="ECO:0000313" key="5">
    <source>
        <dbReference type="EMBL" id="SEW22680.1"/>
    </source>
</evidence>
<dbReference type="InterPro" id="IPR046335">
    <property type="entry name" value="LacI/GalR-like_sensor"/>
</dbReference>
<organism evidence="5 6">
    <name type="scientific">Chryseobacterium wanjuense</name>
    <dbReference type="NCBI Taxonomy" id="356305"/>
    <lineage>
        <taxon>Bacteria</taxon>
        <taxon>Pseudomonadati</taxon>
        <taxon>Bacteroidota</taxon>
        <taxon>Flavobacteriia</taxon>
        <taxon>Flavobacteriales</taxon>
        <taxon>Weeksellaceae</taxon>
        <taxon>Chryseobacterium group</taxon>
        <taxon>Chryseobacterium</taxon>
    </lineage>
</organism>
<accession>A0A1I0Q6U7</accession>
<dbReference type="SMART" id="SM00354">
    <property type="entry name" value="HTH_LACI"/>
    <property type="match status" value="1"/>
</dbReference>
<dbReference type="RefSeq" id="WP_089791553.1">
    <property type="nucleotide sequence ID" value="NZ_FOIU01000001.1"/>
</dbReference>
<dbReference type="SUPFAM" id="SSF47413">
    <property type="entry name" value="lambda repressor-like DNA-binding domains"/>
    <property type="match status" value="1"/>
</dbReference>
<dbReference type="EMBL" id="FOIU01000001">
    <property type="protein sequence ID" value="SEW22680.1"/>
    <property type="molecule type" value="Genomic_DNA"/>
</dbReference>
<dbReference type="CDD" id="cd01392">
    <property type="entry name" value="HTH_LacI"/>
    <property type="match status" value="1"/>
</dbReference>
<dbReference type="Gene3D" id="1.10.260.40">
    <property type="entry name" value="lambda repressor-like DNA-binding domains"/>
    <property type="match status" value="1"/>
</dbReference>
<evidence type="ECO:0000256" key="3">
    <source>
        <dbReference type="ARBA" id="ARBA00023163"/>
    </source>
</evidence>
<dbReference type="InterPro" id="IPR010982">
    <property type="entry name" value="Lambda_DNA-bd_dom_sf"/>
</dbReference>
<evidence type="ECO:0000313" key="6">
    <source>
        <dbReference type="Proteomes" id="UP000199469"/>
    </source>
</evidence>
<dbReference type="PANTHER" id="PTHR30146">
    <property type="entry name" value="LACI-RELATED TRANSCRIPTIONAL REPRESSOR"/>
    <property type="match status" value="1"/>
</dbReference>
<evidence type="ECO:0000256" key="2">
    <source>
        <dbReference type="ARBA" id="ARBA00023125"/>
    </source>
</evidence>
<keyword evidence="1" id="KW-0805">Transcription regulation</keyword>
<dbReference type="PANTHER" id="PTHR30146:SF109">
    <property type="entry name" value="HTH-TYPE TRANSCRIPTIONAL REGULATOR GALS"/>
    <property type="match status" value="1"/>
</dbReference>
<dbReference type="InterPro" id="IPR000843">
    <property type="entry name" value="HTH_LacI"/>
</dbReference>
<evidence type="ECO:0000256" key="1">
    <source>
        <dbReference type="ARBA" id="ARBA00023015"/>
    </source>
</evidence>
<evidence type="ECO:0000259" key="4">
    <source>
        <dbReference type="PROSITE" id="PS50932"/>
    </source>
</evidence>
<dbReference type="SUPFAM" id="SSF53822">
    <property type="entry name" value="Periplasmic binding protein-like I"/>
    <property type="match status" value="1"/>
</dbReference>
<keyword evidence="3" id="KW-0804">Transcription</keyword>
<dbReference type="Gene3D" id="3.40.50.2300">
    <property type="match status" value="2"/>
</dbReference>
<name>A0A1I0Q6U7_9FLAO</name>
<dbReference type="STRING" id="356305.SAMN05421841_1704"/>
<gene>
    <name evidence="5" type="ORF">SAMN05421841_1704</name>
</gene>
<dbReference type="GO" id="GO:0003700">
    <property type="term" value="F:DNA-binding transcription factor activity"/>
    <property type="evidence" value="ECO:0007669"/>
    <property type="project" value="TreeGrafter"/>
</dbReference>
<dbReference type="OrthoDB" id="9803256at2"/>
<reference evidence="6" key="1">
    <citation type="submission" date="2016-10" db="EMBL/GenBank/DDBJ databases">
        <authorList>
            <person name="Varghese N."/>
            <person name="Submissions S."/>
        </authorList>
    </citation>
    <scope>NUCLEOTIDE SEQUENCE [LARGE SCALE GENOMIC DNA]</scope>
    <source>
        <strain evidence="6">DSM 17724</strain>
    </source>
</reference>
<dbReference type="Proteomes" id="UP000199469">
    <property type="component" value="Unassembled WGS sequence"/>
</dbReference>
<sequence length="339" mass="38470">MKNKVQLKDIALAAGVSPALASYVMNGRYENRIKKETADKIRKIAEEMGYVPNQIAKSLKIKKTFTIGLMLGDIMNPFSYHIARIIEDEAKKYNYTVIFGSCDENKDQSKKLMDTLINRQVDGFIIAAAAGTQSQLKSLQQMEIPFILIDRYFPEEKFNYITIDNYGASFQAVDHLAKTGREKIAIINYESELVHLQNRTKGYVDALKANKIKPKQEWVCNVKMRDNPENIKNEIAEFLKNRKSIDALFVSTNGLTLQTLKLLNKLEIKVPDDLAIVCFDETDAVELFYSPLTFVKQPMQQMGSLAVQTLLKQVEKNDNQLHEIVLETTFVVNKSSGVA</sequence>
<keyword evidence="2" id="KW-0238">DNA-binding</keyword>
<keyword evidence="6" id="KW-1185">Reference proteome</keyword>
<dbReference type="PROSITE" id="PS50932">
    <property type="entry name" value="HTH_LACI_2"/>
    <property type="match status" value="1"/>
</dbReference>
<protein>
    <submittedName>
        <fullName evidence="5">Transcriptional regulator, LacI family</fullName>
    </submittedName>
</protein>
<proteinExistence type="predicted"/>
<dbReference type="Pfam" id="PF00356">
    <property type="entry name" value="LacI"/>
    <property type="match status" value="1"/>
</dbReference>
<dbReference type="InterPro" id="IPR028082">
    <property type="entry name" value="Peripla_BP_I"/>
</dbReference>
<feature type="domain" description="HTH lacI-type" evidence="4">
    <location>
        <begin position="5"/>
        <end position="61"/>
    </location>
</feature>
<dbReference type="Pfam" id="PF13377">
    <property type="entry name" value="Peripla_BP_3"/>
    <property type="match status" value="1"/>
</dbReference>
<dbReference type="AlphaFoldDB" id="A0A1I0Q6U7"/>
<dbReference type="GO" id="GO:0000976">
    <property type="term" value="F:transcription cis-regulatory region binding"/>
    <property type="evidence" value="ECO:0007669"/>
    <property type="project" value="TreeGrafter"/>
</dbReference>